<comment type="caution">
    <text evidence="3">The sequence shown here is derived from an EMBL/GenBank/DDBJ whole genome shotgun (WGS) entry which is preliminary data.</text>
</comment>
<keyword evidence="2" id="KW-0812">Transmembrane</keyword>
<dbReference type="KEGG" id="tasa:A1Q1_00470"/>
<proteinExistence type="predicted"/>
<evidence type="ECO:0000256" key="2">
    <source>
        <dbReference type="SAM" id="Phobius"/>
    </source>
</evidence>
<evidence type="ECO:0000256" key="1">
    <source>
        <dbReference type="SAM" id="MobiDB-lite"/>
    </source>
</evidence>
<keyword evidence="2" id="KW-1133">Transmembrane helix</keyword>
<dbReference type="Gene3D" id="2.60.120.260">
    <property type="entry name" value="Galactose-binding domain-like"/>
    <property type="match status" value="1"/>
</dbReference>
<keyword evidence="2" id="KW-0472">Membrane</keyword>
<organism evidence="3 4">
    <name type="scientific">Trichosporon asahii var. asahii (strain ATCC 90039 / CBS 2479 / JCM 2466 / KCTC 7840 / NBRC 103889/ NCYC 2677 / UAMH 7654)</name>
    <name type="common">Yeast</name>
    <dbReference type="NCBI Taxonomy" id="1186058"/>
    <lineage>
        <taxon>Eukaryota</taxon>
        <taxon>Fungi</taxon>
        <taxon>Dikarya</taxon>
        <taxon>Basidiomycota</taxon>
        <taxon>Agaricomycotina</taxon>
        <taxon>Tremellomycetes</taxon>
        <taxon>Trichosporonales</taxon>
        <taxon>Trichosporonaceae</taxon>
        <taxon>Trichosporon</taxon>
    </lineage>
</organism>
<feature type="transmembrane region" description="Helical" evidence="2">
    <location>
        <begin position="306"/>
        <end position="330"/>
    </location>
</feature>
<reference evidence="3 4" key="1">
    <citation type="journal article" date="2012" name="Eukaryot. Cell">
        <title>Draft genome sequence of CBS 2479, the standard type strain of Trichosporon asahii.</title>
        <authorList>
            <person name="Yang R.Y."/>
            <person name="Li H.T."/>
            <person name="Zhu H."/>
            <person name="Zhou G.P."/>
            <person name="Wang M."/>
            <person name="Wang L."/>
        </authorList>
    </citation>
    <scope>NUCLEOTIDE SEQUENCE [LARGE SCALE GENOMIC DNA]</scope>
    <source>
        <strain evidence="4">ATCC 90039 / CBS 2479 / JCM 2466 / KCTC 7840 / NCYC 2677 / UAMH 7654</strain>
    </source>
</reference>
<dbReference type="EMBL" id="ALBS01000116">
    <property type="protein sequence ID" value="EJT50276.1"/>
    <property type="molecule type" value="Genomic_DNA"/>
</dbReference>
<dbReference type="AlphaFoldDB" id="J5TCK5"/>
<dbReference type="CDD" id="cd12087">
    <property type="entry name" value="TM_EGFR-like"/>
    <property type="match status" value="1"/>
</dbReference>
<accession>J5TCK5</accession>
<feature type="compositionally biased region" description="Polar residues" evidence="1">
    <location>
        <begin position="480"/>
        <end position="489"/>
    </location>
</feature>
<sequence>MYTFGNQSAVFNFTGTSLHFNVEYASVNQTGAASGPGGSSSSNLFWHTRLVINGTEIGNDASALGTDDLPNGQHYVELQFTRLDGNATRDSYAMLRSVTGSLAQEPGPNAWNQTFDDSMRNSSVVLNDGWSRLSADTDNHPETITNETLAAAEEPQLAQSWEGTLAVAEHPGAAAQLSFTGSAVWVYGPSGGPFGEYMVQLDGKDVGHYGAMGGNTAYQTLLYHTSGLREGLHRLKLTSINGRIGFDRMVSSNGLVTLSAPKQAYGTLAVPTTTVGATTHGFIPMKNTDKPTAAASKSKSSTTTAIAASVGTIGGLIVLTLLGFLIWTCCVRKRRRENRSNRPAQYLPEEPGRWYLRRKSRGWKFEQLEPGVSGVSEWKTPSTSSFGSSFREPRSPPKARAKSLFSSKTHRHNAPEYDMQHMQPVQSGGGGPMAAALGGASSPLSQLQSKWKKPHYNKASEISAPLPLGTNYAEPRGHGRTNSQASNGSLGSDIRNWYEWFGGVYAGSGGASTHTRRTDVGIAS</sequence>
<dbReference type="HOGENOM" id="CLU_519902_0_0_1"/>
<evidence type="ECO:0000313" key="4">
    <source>
        <dbReference type="Proteomes" id="UP000002748"/>
    </source>
</evidence>
<feature type="compositionally biased region" description="Polar residues" evidence="1">
    <location>
        <begin position="379"/>
        <end position="388"/>
    </location>
</feature>
<name>J5TCK5_TRIAS</name>
<evidence type="ECO:0008006" key="5">
    <source>
        <dbReference type="Google" id="ProtNLM"/>
    </source>
</evidence>
<evidence type="ECO:0000313" key="3">
    <source>
        <dbReference type="EMBL" id="EJT50276.1"/>
    </source>
</evidence>
<dbReference type="OrthoDB" id="2563669at2759"/>
<dbReference type="GeneID" id="25983984"/>
<feature type="region of interest" description="Disordered" evidence="1">
    <location>
        <begin position="465"/>
        <end position="489"/>
    </location>
</feature>
<dbReference type="RefSeq" id="XP_014181594.1">
    <property type="nucleotide sequence ID" value="XM_014326119.1"/>
</dbReference>
<gene>
    <name evidence="3" type="ORF">A1Q1_00470</name>
</gene>
<feature type="region of interest" description="Disordered" evidence="1">
    <location>
        <begin position="374"/>
        <end position="400"/>
    </location>
</feature>
<dbReference type="VEuPathDB" id="FungiDB:A1Q1_00470"/>
<dbReference type="Proteomes" id="UP000002748">
    <property type="component" value="Unassembled WGS sequence"/>
</dbReference>
<protein>
    <recommendedName>
        <fullName evidence="5">Transmembrane protein</fullName>
    </recommendedName>
</protein>